<dbReference type="PROSITE" id="PS01178">
    <property type="entry name" value="ANAPHYLATOXIN_2"/>
    <property type="match status" value="1"/>
</dbReference>
<dbReference type="InterPro" id="IPR042979">
    <property type="entry name" value="VWC2/VWC2L"/>
</dbReference>
<feature type="compositionally biased region" description="Low complexity" evidence="4">
    <location>
        <begin position="489"/>
        <end position="520"/>
    </location>
</feature>
<dbReference type="InterPro" id="IPR056612">
    <property type="entry name" value="FIBL-2_dom"/>
</dbReference>
<keyword evidence="5" id="KW-0732">Signal</keyword>
<feature type="compositionally biased region" description="Polar residues" evidence="4">
    <location>
        <begin position="393"/>
        <end position="402"/>
    </location>
</feature>
<evidence type="ECO:0000256" key="2">
    <source>
        <dbReference type="ARBA" id="ARBA00022525"/>
    </source>
</evidence>
<evidence type="ECO:0000259" key="6">
    <source>
        <dbReference type="PROSITE" id="PS01178"/>
    </source>
</evidence>
<dbReference type="GO" id="GO:0045202">
    <property type="term" value="C:synapse"/>
    <property type="evidence" value="ECO:0007669"/>
    <property type="project" value="UniProtKB-SubCell"/>
</dbReference>
<dbReference type="GO" id="GO:0030514">
    <property type="term" value="P:negative regulation of BMP signaling pathway"/>
    <property type="evidence" value="ECO:0007669"/>
    <property type="project" value="TreeGrafter"/>
</dbReference>
<feature type="domain" description="Anaphylatoxin-like" evidence="6">
    <location>
        <begin position="599"/>
        <end position="635"/>
    </location>
</feature>
<feature type="region of interest" description="Disordered" evidence="4">
    <location>
        <begin position="377"/>
        <end position="420"/>
    </location>
</feature>
<evidence type="ECO:0000313" key="7">
    <source>
        <dbReference type="Ensembl" id="ENSSORP00005025206.1"/>
    </source>
</evidence>
<comment type="subcellular location">
    <subcellularLocation>
        <location evidence="1">Secreted</location>
    </subcellularLocation>
</comment>
<proteinExistence type="predicted"/>
<dbReference type="Proteomes" id="UP000472271">
    <property type="component" value="Chromosome 5"/>
</dbReference>
<dbReference type="GO" id="GO:0005615">
    <property type="term" value="C:extracellular space"/>
    <property type="evidence" value="ECO:0007669"/>
    <property type="project" value="TreeGrafter"/>
</dbReference>
<protein>
    <recommendedName>
        <fullName evidence="6">Anaphylatoxin-like domain-containing protein</fullName>
    </recommendedName>
</protein>
<evidence type="ECO:0000313" key="8">
    <source>
        <dbReference type="Proteomes" id="UP000472271"/>
    </source>
</evidence>
<dbReference type="AlphaFoldDB" id="A0A673A7D1"/>
<dbReference type="Pfam" id="PF24532">
    <property type="entry name" value="FIBL-2"/>
    <property type="match status" value="1"/>
</dbReference>
<feature type="compositionally biased region" description="Basic and acidic residues" evidence="4">
    <location>
        <begin position="565"/>
        <end position="580"/>
    </location>
</feature>
<dbReference type="InterPro" id="IPR000020">
    <property type="entry name" value="Anaphylatoxin/fibulin"/>
</dbReference>
<dbReference type="PANTHER" id="PTHR46252:SF3">
    <property type="entry name" value="KIELIN_CHORDIN-LIKE PROTEIN"/>
    <property type="match status" value="1"/>
</dbReference>
<feature type="compositionally biased region" description="Basic and acidic residues" evidence="4">
    <location>
        <begin position="295"/>
        <end position="309"/>
    </location>
</feature>
<evidence type="ECO:0000256" key="1">
    <source>
        <dbReference type="ARBA" id="ARBA00004613"/>
    </source>
</evidence>
<dbReference type="InParanoid" id="A0A673A7D1"/>
<reference evidence="7" key="2">
    <citation type="submission" date="2025-08" db="UniProtKB">
        <authorList>
            <consortium name="Ensembl"/>
        </authorList>
    </citation>
    <scope>IDENTIFICATION</scope>
</reference>
<dbReference type="PANTHER" id="PTHR46252">
    <property type="entry name" value="BRORIN FAMILY MEMBER"/>
    <property type="match status" value="1"/>
</dbReference>
<keyword evidence="8" id="KW-1185">Reference proteome</keyword>
<feature type="region of interest" description="Disordered" evidence="4">
    <location>
        <begin position="460"/>
        <end position="581"/>
    </location>
</feature>
<name>A0A673A7D1_9TELE</name>
<evidence type="ECO:0000256" key="3">
    <source>
        <dbReference type="ARBA" id="ARBA00023157"/>
    </source>
</evidence>
<feature type="region of interest" description="Disordered" evidence="4">
    <location>
        <begin position="295"/>
        <end position="346"/>
    </location>
</feature>
<feature type="compositionally biased region" description="Polar residues" evidence="4">
    <location>
        <begin position="328"/>
        <end position="344"/>
    </location>
</feature>
<dbReference type="GO" id="GO:0032281">
    <property type="term" value="C:AMPA glutamate receptor complex"/>
    <property type="evidence" value="ECO:0007669"/>
    <property type="project" value="TreeGrafter"/>
</dbReference>
<sequence>MARLVRTVLKLTFFLLYMSGYLCQRDCTGTECPLLDNCIEEALESGACCASCLQKGCTCEGYQYYDCVNAGFRNGKVPEGDSYFVDYGSTECSCPVGGGRISCHFITCPDMPPNCIEVSEPADACMQCERVGCIHDGKKYDGGHSFHVDPCRVCHCPNEGGKLMCYTVPNCDQQKVHKVMLAATSQEDSASVSDSFPYRFDPQDHMGEFSPPYQLPPDGNLPLFKPPALDKDELEDYDYGPTDFPEVYPQSLVFATQAASSNKVVSVLRGSDKTDRTAARQGFDRGSKQELRERYGVHDHPTDKDKVTERLPTGEQSSVGPLIHEDATTSWQPSRELTSAQTDGTFPLSDHKSFGTFILPLNKELDAEENPHYPYAENAINVQKSPETKTENSSDSVRSSDINDPDRDGESPLDTVGFPLYNLGTSRTPILESQETVTPDFVEEFDEDEAEDEDIVSLQNITGEGEDVSYSVNSDPQEENHEESEIRGPTSSYPETTPEPPTTITMTTTTTTSTSSSSSSGRSKYQTTPTVYSSSTPHPPVTQIKPDQRPSKQKPTLRLENVPTGHEEAEKKDNQTRDRPALLNKPDGGMAAEDLVQSCCAAGQRWASENKHCNHLPLIGNDKHSICSVAMKQCCLSSMKESRCESGMISARGGATCQVEEVEEEGRCSDDSYQASHQQQTISERERCLIVFGLCHHLHICYIRPV</sequence>
<reference evidence="7" key="1">
    <citation type="submission" date="2019-06" db="EMBL/GenBank/DDBJ databases">
        <authorList>
            <consortium name="Wellcome Sanger Institute Data Sharing"/>
        </authorList>
    </citation>
    <scope>NUCLEOTIDE SEQUENCE [LARGE SCALE GENOMIC DNA]</scope>
</reference>
<feature type="compositionally biased region" description="Polar residues" evidence="4">
    <location>
        <begin position="521"/>
        <end position="536"/>
    </location>
</feature>
<organism evidence="7 8">
    <name type="scientific">Sphaeramia orbicularis</name>
    <name type="common">orbiculate cardinalfish</name>
    <dbReference type="NCBI Taxonomy" id="375764"/>
    <lineage>
        <taxon>Eukaryota</taxon>
        <taxon>Metazoa</taxon>
        <taxon>Chordata</taxon>
        <taxon>Craniata</taxon>
        <taxon>Vertebrata</taxon>
        <taxon>Euteleostomi</taxon>
        <taxon>Actinopterygii</taxon>
        <taxon>Neopterygii</taxon>
        <taxon>Teleostei</taxon>
        <taxon>Neoteleostei</taxon>
        <taxon>Acanthomorphata</taxon>
        <taxon>Gobiaria</taxon>
        <taxon>Kurtiformes</taxon>
        <taxon>Apogonoidei</taxon>
        <taxon>Apogonidae</taxon>
        <taxon>Apogoninae</taxon>
        <taxon>Sphaeramia</taxon>
    </lineage>
</organism>
<reference evidence="7" key="3">
    <citation type="submission" date="2025-09" db="UniProtKB">
        <authorList>
            <consortium name="Ensembl"/>
        </authorList>
    </citation>
    <scope>IDENTIFICATION</scope>
</reference>
<evidence type="ECO:0000256" key="4">
    <source>
        <dbReference type="SAM" id="MobiDB-lite"/>
    </source>
</evidence>
<dbReference type="Ensembl" id="ENSSORT00005025961.1">
    <property type="protein sequence ID" value="ENSSORP00005025206.1"/>
    <property type="gene ID" value="ENSSORG00005012126.1"/>
</dbReference>
<accession>A0A673A7D1</accession>
<feature type="signal peptide" evidence="5">
    <location>
        <begin position="1"/>
        <end position="23"/>
    </location>
</feature>
<keyword evidence="2" id="KW-0964">Secreted</keyword>
<feature type="chain" id="PRO_5025500280" description="Anaphylatoxin-like domain-containing protein" evidence="5">
    <location>
        <begin position="24"/>
        <end position="706"/>
    </location>
</feature>
<keyword evidence="3" id="KW-1015">Disulfide bond</keyword>
<evidence type="ECO:0000256" key="5">
    <source>
        <dbReference type="SAM" id="SignalP"/>
    </source>
</evidence>
<dbReference type="SMART" id="SM00104">
    <property type="entry name" value="ANATO"/>
    <property type="match status" value="1"/>
</dbReference>